<gene>
    <name evidence="2" type="ORF">HYH03_003952</name>
</gene>
<dbReference type="EMBL" id="JAEHOE010000011">
    <property type="protein sequence ID" value="KAG2498199.1"/>
    <property type="molecule type" value="Genomic_DNA"/>
</dbReference>
<dbReference type="PANTHER" id="PTHR37391">
    <property type="entry name" value="E3 UBIQUITIN-PROTEIN LIGASE"/>
    <property type="match status" value="1"/>
</dbReference>
<reference evidence="2" key="1">
    <citation type="journal article" date="2020" name="bioRxiv">
        <title>Comparative genomics of Chlamydomonas.</title>
        <authorList>
            <person name="Craig R.J."/>
            <person name="Hasan A.R."/>
            <person name="Ness R.W."/>
            <person name="Keightley P.D."/>
        </authorList>
    </citation>
    <scope>NUCLEOTIDE SEQUENCE</scope>
    <source>
        <strain evidence="2">CCAP 11/70</strain>
    </source>
</reference>
<dbReference type="Pfam" id="PF20680">
    <property type="entry name" value="DUF6817"/>
    <property type="match status" value="1"/>
</dbReference>
<sequence>MDDPEQAKTAAQTSSEEPTVAAEVPGIVRAFLRGELSRVEPQLPGWLDTLAGVGAGECWHKKSSFKAHLYEVYKICKIWGQDDDVCRCALFHSAYSNSYVNLAIFKEGTDRGRLAEIVGPSAEELIHTFCIVPRHNMVYDDLLARAPSAEEMAAMAAADAAAADAAAAAASASGPGDAAPATGTAPGASGGGGGALAAALRRLIPEAGLTVKHIKTGEPLIVDRLTVARFLLMTMADFCEQLFSWQDAMFENGDGSLPPFVAPNHTPNQLLSRPFAPLHLCPQPQDAMFENGDGRLLYAGANAGSLWPGACRPGLWHSALSRMGALLRHACVDGQGRPLVRLPPVFEGCTQVLTEADQLAARDAYWEAVTQHTEVTQHDEALRLLRTAVWHNPHVAEPHVLLAQIHCQRGQWAEASRHAARGVALLCEWGTAWDKRMPWEAWIAMARVLQHGASRQQWPITPFGMLNLGLVPGLDEPYDVVQ</sequence>
<evidence type="ECO:0000259" key="1">
    <source>
        <dbReference type="Pfam" id="PF20680"/>
    </source>
</evidence>
<proteinExistence type="predicted"/>
<dbReference type="Gene3D" id="1.25.40.10">
    <property type="entry name" value="Tetratricopeptide repeat domain"/>
    <property type="match status" value="1"/>
</dbReference>
<feature type="domain" description="DUF6817" evidence="1">
    <location>
        <begin position="50"/>
        <end position="134"/>
    </location>
</feature>
<keyword evidence="3" id="KW-1185">Reference proteome</keyword>
<dbReference type="InterPro" id="IPR049202">
    <property type="entry name" value="DUF6817"/>
</dbReference>
<dbReference type="SUPFAM" id="SSF48452">
    <property type="entry name" value="TPR-like"/>
    <property type="match status" value="1"/>
</dbReference>
<organism evidence="2 3">
    <name type="scientific">Edaphochlamys debaryana</name>
    <dbReference type="NCBI Taxonomy" id="47281"/>
    <lineage>
        <taxon>Eukaryota</taxon>
        <taxon>Viridiplantae</taxon>
        <taxon>Chlorophyta</taxon>
        <taxon>core chlorophytes</taxon>
        <taxon>Chlorophyceae</taxon>
        <taxon>CS clade</taxon>
        <taxon>Chlamydomonadales</taxon>
        <taxon>Chlamydomonadales incertae sedis</taxon>
        <taxon>Edaphochlamys</taxon>
    </lineage>
</organism>
<protein>
    <recommendedName>
        <fullName evidence="1">DUF6817 domain-containing protein</fullName>
    </recommendedName>
</protein>
<dbReference type="Proteomes" id="UP000612055">
    <property type="component" value="Unassembled WGS sequence"/>
</dbReference>
<dbReference type="Pfam" id="PF14559">
    <property type="entry name" value="TPR_19"/>
    <property type="match status" value="1"/>
</dbReference>
<name>A0A835YIC9_9CHLO</name>
<accession>A0A835YIC9</accession>
<dbReference type="AlphaFoldDB" id="A0A835YIC9"/>
<evidence type="ECO:0000313" key="2">
    <source>
        <dbReference type="EMBL" id="KAG2498199.1"/>
    </source>
</evidence>
<evidence type="ECO:0000313" key="3">
    <source>
        <dbReference type="Proteomes" id="UP000612055"/>
    </source>
</evidence>
<dbReference type="PANTHER" id="PTHR37391:SF2">
    <property type="entry name" value="E3 UBIQUITIN-PROTEIN LIGASE"/>
    <property type="match status" value="1"/>
</dbReference>
<dbReference type="OrthoDB" id="2306007at2759"/>
<comment type="caution">
    <text evidence="2">The sequence shown here is derived from an EMBL/GenBank/DDBJ whole genome shotgun (WGS) entry which is preliminary data.</text>
</comment>
<dbReference type="InterPro" id="IPR011990">
    <property type="entry name" value="TPR-like_helical_dom_sf"/>
</dbReference>